<feature type="compositionally biased region" description="Low complexity" evidence="1">
    <location>
        <begin position="38"/>
        <end position="47"/>
    </location>
</feature>
<dbReference type="InParanoid" id="A0A2T3BCQ6"/>
<keyword evidence="2" id="KW-0472">Membrane</keyword>
<proteinExistence type="predicted"/>
<feature type="compositionally biased region" description="Basic residues" evidence="1">
    <location>
        <begin position="10"/>
        <end position="23"/>
    </location>
</feature>
<evidence type="ECO:0000256" key="2">
    <source>
        <dbReference type="SAM" id="Phobius"/>
    </source>
</evidence>
<organism evidence="3 4">
    <name type="scientific">Amorphotheca resinae ATCC 22711</name>
    <dbReference type="NCBI Taxonomy" id="857342"/>
    <lineage>
        <taxon>Eukaryota</taxon>
        <taxon>Fungi</taxon>
        <taxon>Dikarya</taxon>
        <taxon>Ascomycota</taxon>
        <taxon>Pezizomycotina</taxon>
        <taxon>Leotiomycetes</taxon>
        <taxon>Helotiales</taxon>
        <taxon>Amorphothecaceae</taxon>
        <taxon>Amorphotheca</taxon>
    </lineage>
</organism>
<sequence length="133" mass="14534">MSDVPENREKRKQNKRKPQRIHHIASAIQSQLPSHLIPSSVSKPSSSGGPGRHHHRAIPSGGSGTNIMAPAHRHQGSHIIVICAQSIARIATASVYLPYLQLSISLSLTIIIIDLLDMKQNKTETKGCRKIIS</sequence>
<evidence type="ECO:0000313" key="4">
    <source>
        <dbReference type="Proteomes" id="UP000241818"/>
    </source>
</evidence>
<feature type="region of interest" description="Disordered" evidence="1">
    <location>
        <begin position="1"/>
        <end position="70"/>
    </location>
</feature>
<feature type="transmembrane region" description="Helical" evidence="2">
    <location>
        <begin position="96"/>
        <end position="116"/>
    </location>
</feature>
<reference evidence="3 4" key="1">
    <citation type="journal article" date="2018" name="New Phytol.">
        <title>Comparative genomics and transcriptomics depict ericoid mycorrhizal fungi as versatile saprotrophs and plant mutualists.</title>
        <authorList>
            <person name="Martino E."/>
            <person name="Morin E."/>
            <person name="Grelet G.A."/>
            <person name="Kuo A."/>
            <person name="Kohler A."/>
            <person name="Daghino S."/>
            <person name="Barry K.W."/>
            <person name="Cichocki N."/>
            <person name="Clum A."/>
            <person name="Dockter R.B."/>
            <person name="Hainaut M."/>
            <person name="Kuo R.C."/>
            <person name="LaButti K."/>
            <person name="Lindahl B.D."/>
            <person name="Lindquist E.A."/>
            <person name="Lipzen A."/>
            <person name="Khouja H.R."/>
            <person name="Magnuson J."/>
            <person name="Murat C."/>
            <person name="Ohm R.A."/>
            <person name="Singer S.W."/>
            <person name="Spatafora J.W."/>
            <person name="Wang M."/>
            <person name="Veneault-Fourrey C."/>
            <person name="Henrissat B."/>
            <person name="Grigoriev I.V."/>
            <person name="Martin F.M."/>
            <person name="Perotto S."/>
        </authorList>
    </citation>
    <scope>NUCLEOTIDE SEQUENCE [LARGE SCALE GENOMIC DNA]</scope>
    <source>
        <strain evidence="3 4">ATCC 22711</strain>
    </source>
</reference>
<gene>
    <name evidence="3" type="ORF">M430DRAFT_150390</name>
</gene>
<keyword evidence="2" id="KW-0812">Transmembrane</keyword>
<keyword evidence="2" id="KW-1133">Transmembrane helix</keyword>
<evidence type="ECO:0000256" key="1">
    <source>
        <dbReference type="SAM" id="MobiDB-lite"/>
    </source>
</evidence>
<dbReference type="RefSeq" id="XP_024724679.1">
    <property type="nucleotide sequence ID" value="XM_024863171.1"/>
</dbReference>
<accession>A0A2T3BCQ6</accession>
<name>A0A2T3BCQ6_AMORE</name>
<dbReference type="EMBL" id="KZ679006">
    <property type="protein sequence ID" value="PSS27154.1"/>
    <property type="molecule type" value="Genomic_DNA"/>
</dbReference>
<keyword evidence="4" id="KW-1185">Reference proteome</keyword>
<protein>
    <submittedName>
        <fullName evidence="3">Uncharacterized protein</fullName>
    </submittedName>
</protein>
<evidence type="ECO:0000313" key="3">
    <source>
        <dbReference type="EMBL" id="PSS27154.1"/>
    </source>
</evidence>
<dbReference type="GeneID" id="36571252"/>
<dbReference type="AlphaFoldDB" id="A0A2T3BCQ6"/>
<dbReference type="Proteomes" id="UP000241818">
    <property type="component" value="Unassembled WGS sequence"/>
</dbReference>